<sequence>MHWRGNTSVMQKMPWMGLENVDKESCLHFRDAFVALSGMFNLYSPMARKVLSTTDRQEAMQLCLMPELNHKDEELSTLLNSLKTTIGVLDRHSHFKFSRGCSDCQSCG</sequence>
<dbReference type="OrthoDB" id="2402074at2759"/>
<dbReference type="AlphaFoldDB" id="A0A9P3LUW7"/>
<protein>
    <submittedName>
        <fullName evidence="1">Uncharacterized protein</fullName>
    </submittedName>
</protein>
<name>A0A9P3LUW7_9FUNG</name>
<proteinExistence type="predicted"/>
<keyword evidence="2" id="KW-1185">Reference proteome</keyword>
<reference evidence="1" key="1">
    <citation type="submission" date="2021-11" db="EMBL/GenBank/DDBJ databases">
        <authorList>
            <person name="Herlambang A."/>
            <person name="Guo Y."/>
            <person name="Takashima Y."/>
            <person name="Nishizawa T."/>
        </authorList>
    </citation>
    <scope>NUCLEOTIDE SEQUENCE</scope>
    <source>
        <strain evidence="1">E1425</strain>
    </source>
</reference>
<dbReference type="EMBL" id="BQFW01000005">
    <property type="protein sequence ID" value="GJJ71483.1"/>
    <property type="molecule type" value="Genomic_DNA"/>
</dbReference>
<dbReference type="Proteomes" id="UP000827284">
    <property type="component" value="Unassembled WGS sequence"/>
</dbReference>
<evidence type="ECO:0000313" key="2">
    <source>
        <dbReference type="Proteomes" id="UP000827284"/>
    </source>
</evidence>
<organism evidence="1 2">
    <name type="scientific">Entomortierella parvispora</name>
    <dbReference type="NCBI Taxonomy" id="205924"/>
    <lineage>
        <taxon>Eukaryota</taxon>
        <taxon>Fungi</taxon>
        <taxon>Fungi incertae sedis</taxon>
        <taxon>Mucoromycota</taxon>
        <taxon>Mortierellomycotina</taxon>
        <taxon>Mortierellomycetes</taxon>
        <taxon>Mortierellales</taxon>
        <taxon>Mortierellaceae</taxon>
        <taxon>Entomortierella</taxon>
    </lineage>
</organism>
<evidence type="ECO:0000313" key="1">
    <source>
        <dbReference type="EMBL" id="GJJ71483.1"/>
    </source>
</evidence>
<accession>A0A9P3LUW7</accession>
<gene>
    <name evidence="1" type="ORF">EMPS_03833</name>
</gene>
<reference evidence="1" key="2">
    <citation type="journal article" date="2022" name="Microbiol. Resour. Announc.">
        <title>Whole-Genome Sequence of Entomortierella parvispora E1425, a Mucoromycotan Fungus Associated with Burkholderiaceae-Related Endosymbiotic Bacteria.</title>
        <authorList>
            <person name="Herlambang A."/>
            <person name="Guo Y."/>
            <person name="Takashima Y."/>
            <person name="Narisawa K."/>
            <person name="Ohta H."/>
            <person name="Nishizawa T."/>
        </authorList>
    </citation>
    <scope>NUCLEOTIDE SEQUENCE</scope>
    <source>
        <strain evidence="1">E1425</strain>
    </source>
</reference>
<comment type="caution">
    <text evidence="1">The sequence shown here is derived from an EMBL/GenBank/DDBJ whole genome shotgun (WGS) entry which is preliminary data.</text>
</comment>